<dbReference type="GO" id="GO:0002161">
    <property type="term" value="F:aminoacyl-tRNA deacylase activity"/>
    <property type="evidence" value="ECO:0007669"/>
    <property type="project" value="InterPro"/>
</dbReference>
<keyword evidence="3" id="KW-1185">Reference proteome</keyword>
<dbReference type="AlphaFoldDB" id="A0AA86N334"/>
<dbReference type="Pfam" id="PF04073">
    <property type="entry name" value="tRNA_edit"/>
    <property type="match status" value="1"/>
</dbReference>
<dbReference type="KEGG" id="nti:DNFV4_04307"/>
<gene>
    <name evidence="2" type="ORF">DNFV4_04307</name>
</gene>
<reference evidence="2" key="1">
    <citation type="submission" date="2022-10" db="EMBL/GenBank/DDBJ databases">
        <authorList>
            <person name="Koch H."/>
        </authorList>
    </citation>
    <scope>NUCLEOTIDE SEQUENCE</scope>
    <source>
        <strain evidence="2">DNF</strain>
    </source>
</reference>
<proteinExistence type="predicted"/>
<protein>
    <submittedName>
        <fullName evidence="2">YbaK/EbsC family protein</fullName>
    </submittedName>
</protein>
<evidence type="ECO:0000313" key="3">
    <source>
        <dbReference type="Proteomes" id="UP001179121"/>
    </source>
</evidence>
<dbReference type="RefSeq" id="WP_289271291.1">
    <property type="nucleotide sequence ID" value="NZ_OX365700.1"/>
</dbReference>
<feature type="domain" description="YbaK/aminoacyl-tRNA synthetase-associated" evidence="1">
    <location>
        <begin position="25"/>
        <end position="145"/>
    </location>
</feature>
<dbReference type="InterPro" id="IPR007214">
    <property type="entry name" value="YbaK/aa-tRNA-synth-assoc-dom"/>
</dbReference>
<organism evidence="2 3">
    <name type="scientific">Nitrospira tepida</name>
    <dbReference type="NCBI Taxonomy" id="2973512"/>
    <lineage>
        <taxon>Bacteria</taxon>
        <taxon>Pseudomonadati</taxon>
        <taxon>Nitrospirota</taxon>
        <taxon>Nitrospiria</taxon>
        <taxon>Nitrospirales</taxon>
        <taxon>Nitrospiraceae</taxon>
        <taxon>Nitrospira</taxon>
    </lineage>
</organism>
<dbReference type="Gene3D" id="3.90.960.10">
    <property type="entry name" value="YbaK/aminoacyl-tRNA synthetase-associated domain"/>
    <property type="match status" value="1"/>
</dbReference>
<evidence type="ECO:0000313" key="2">
    <source>
        <dbReference type="EMBL" id="CAI4033865.1"/>
    </source>
</evidence>
<evidence type="ECO:0000259" key="1">
    <source>
        <dbReference type="Pfam" id="PF04073"/>
    </source>
</evidence>
<dbReference type="InterPro" id="IPR036754">
    <property type="entry name" value="YbaK/aa-tRNA-synt-asso_dom_sf"/>
</dbReference>
<dbReference type="EMBL" id="OX365700">
    <property type="protein sequence ID" value="CAI4033865.1"/>
    <property type="molecule type" value="Genomic_DNA"/>
</dbReference>
<dbReference type="SUPFAM" id="SSF55826">
    <property type="entry name" value="YbaK/ProRS associated domain"/>
    <property type="match status" value="1"/>
</dbReference>
<name>A0AA86N334_9BACT</name>
<accession>A0AA86N334</accession>
<dbReference type="CDD" id="cd04332">
    <property type="entry name" value="YbaK_like"/>
    <property type="match status" value="1"/>
</dbReference>
<sequence length="163" mass="18396">MPPLLLRRLQDFLDAQRIHYEVLDHHEAYTAPEVAHTLHVPGKMLAKVVMVSADGKLLMTVLPSTWQVDLARLQEVLGARYVRLASESEFKGLFPDCETGSMPPFGNLYGLDVYVDRSLTEDEEIVVQAGFHSRAVKLRYDDFARAVEPKVAEFHRAPAESAY</sequence>
<dbReference type="Proteomes" id="UP001179121">
    <property type="component" value="Chromosome"/>
</dbReference>